<dbReference type="OrthoDB" id="3830014at2759"/>
<comment type="caution">
    <text evidence="2">The sequence shown here is derived from an EMBL/GenBank/DDBJ whole genome shotgun (WGS) entry which is preliminary data.</text>
</comment>
<sequence length="105" mass="11727">MSKGIERITLFKLPDESDMEMLLAKYSTLQMDAKKDSHPYIIKASASRTHSDARNRGITIVAKTTFASLEDMKFYDEECEAHASIKAALKGKLEEPPVTVFMDAA</sequence>
<dbReference type="SUPFAM" id="SSF54909">
    <property type="entry name" value="Dimeric alpha+beta barrel"/>
    <property type="match status" value="1"/>
</dbReference>
<feature type="domain" description="Stress-response A/B barrel" evidence="1">
    <location>
        <begin position="5"/>
        <end position="102"/>
    </location>
</feature>
<keyword evidence="3" id="KW-1185">Reference proteome</keyword>
<evidence type="ECO:0000313" key="2">
    <source>
        <dbReference type="EMBL" id="KAF2841834.1"/>
    </source>
</evidence>
<evidence type="ECO:0000313" key="3">
    <source>
        <dbReference type="Proteomes" id="UP000799429"/>
    </source>
</evidence>
<name>A0A9P4SGD8_9PEZI</name>
<dbReference type="InterPro" id="IPR011008">
    <property type="entry name" value="Dimeric_a/b-barrel"/>
</dbReference>
<accession>A0A9P4SGD8</accession>
<evidence type="ECO:0000259" key="1">
    <source>
        <dbReference type="PROSITE" id="PS51502"/>
    </source>
</evidence>
<dbReference type="EMBL" id="MU006090">
    <property type="protein sequence ID" value="KAF2841834.1"/>
    <property type="molecule type" value="Genomic_DNA"/>
</dbReference>
<dbReference type="PROSITE" id="PS51502">
    <property type="entry name" value="S_R_A_B_BARREL"/>
    <property type="match status" value="1"/>
</dbReference>
<dbReference type="Proteomes" id="UP000799429">
    <property type="component" value="Unassembled WGS sequence"/>
</dbReference>
<reference evidence="2" key="1">
    <citation type="journal article" date="2020" name="Stud. Mycol.">
        <title>101 Dothideomycetes genomes: a test case for predicting lifestyles and emergence of pathogens.</title>
        <authorList>
            <person name="Haridas S."/>
            <person name="Albert R."/>
            <person name="Binder M."/>
            <person name="Bloem J."/>
            <person name="Labutti K."/>
            <person name="Salamov A."/>
            <person name="Andreopoulos B."/>
            <person name="Baker S."/>
            <person name="Barry K."/>
            <person name="Bills G."/>
            <person name="Bluhm B."/>
            <person name="Cannon C."/>
            <person name="Castanera R."/>
            <person name="Culley D."/>
            <person name="Daum C."/>
            <person name="Ezra D."/>
            <person name="Gonzalez J."/>
            <person name="Henrissat B."/>
            <person name="Kuo A."/>
            <person name="Liang C."/>
            <person name="Lipzen A."/>
            <person name="Lutzoni F."/>
            <person name="Magnuson J."/>
            <person name="Mondo S."/>
            <person name="Nolan M."/>
            <person name="Ohm R."/>
            <person name="Pangilinan J."/>
            <person name="Park H.-J."/>
            <person name="Ramirez L."/>
            <person name="Alfaro M."/>
            <person name="Sun H."/>
            <person name="Tritt A."/>
            <person name="Yoshinaga Y."/>
            <person name="Zwiers L.-H."/>
            <person name="Turgeon B."/>
            <person name="Goodwin S."/>
            <person name="Spatafora J."/>
            <person name="Crous P."/>
            <person name="Grigoriev I."/>
        </authorList>
    </citation>
    <scope>NUCLEOTIDE SEQUENCE</scope>
    <source>
        <strain evidence="2">CBS 101060</strain>
    </source>
</reference>
<organism evidence="2 3">
    <name type="scientific">Patellaria atrata CBS 101060</name>
    <dbReference type="NCBI Taxonomy" id="1346257"/>
    <lineage>
        <taxon>Eukaryota</taxon>
        <taxon>Fungi</taxon>
        <taxon>Dikarya</taxon>
        <taxon>Ascomycota</taxon>
        <taxon>Pezizomycotina</taxon>
        <taxon>Dothideomycetes</taxon>
        <taxon>Dothideomycetes incertae sedis</taxon>
        <taxon>Patellariales</taxon>
        <taxon>Patellariaceae</taxon>
        <taxon>Patellaria</taxon>
    </lineage>
</organism>
<dbReference type="Gene3D" id="3.30.70.100">
    <property type="match status" value="1"/>
</dbReference>
<dbReference type="Pfam" id="PF07876">
    <property type="entry name" value="Dabb"/>
    <property type="match status" value="1"/>
</dbReference>
<protein>
    <submittedName>
        <fullName evidence="2">Stress responsive A/B barrel domain protein</fullName>
    </submittedName>
</protein>
<dbReference type="AlphaFoldDB" id="A0A9P4SGD8"/>
<dbReference type="SMART" id="SM00886">
    <property type="entry name" value="Dabb"/>
    <property type="match status" value="1"/>
</dbReference>
<proteinExistence type="predicted"/>
<dbReference type="InterPro" id="IPR013097">
    <property type="entry name" value="Dabb"/>
</dbReference>
<gene>
    <name evidence="2" type="ORF">M501DRAFT_928098</name>
</gene>